<dbReference type="SUPFAM" id="SSF144232">
    <property type="entry name" value="HIT/MYND zinc finger-like"/>
    <property type="match status" value="1"/>
</dbReference>
<dbReference type="Gene3D" id="6.10.140.2220">
    <property type="match status" value="1"/>
</dbReference>
<evidence type="ECO:0000259" key="5">
    <source>
        <dbReference type="PROSITE" id="PS50865"/>
    </source>
</evidence>
<sequence length="314" mass="35300">MASTSVTECAHCGAAATLQCAGCRDAPEYQPGDAGGVHYCGRDCQISHWPSHKSRCINLRRRRKLLRTALILKAALLTYREMVYDIPLTKIERRDGTLYLHQRPRAPTTVFQPGPFPDHLTTHVEHREAALTVNQCTLAMALLGPLTRKLLAGIASTLEVLDLQLGRRPMPARLIPGPDPSSCPHTVIQVSRSGAGETWILDLTGCQYGFRDVLVPYDRYLADRACPSLQRPVPYDATETKDLDYFATLPFLTHTRAQRENLNRERQSRLRFAEFVNTRVRAEVLEGSTVEFQQKREAFTSMLKRHLEKPPGGN</sequence>
<evidence type="ECO:0000256" key="4">
    <source>
        <dbReference type="PROSITE-ProRule" id="PRU00134"/>
    </source>
</evidence>
<protein>
    <recommendedName>
        <fullName evidence="5">MYND-type domain-containing protein</fullName>
    </recommendedName>
</protein>
<dbReference type="EMBL" id="KZ824428">
    <property type="protein sequence ID" value="RAL03368.1"/>
    <property type="molecule type" value="Genomic_DNA"/>
</dbReference>
<reference evidence="6 7" key="1">
    <citation type="submission" date="2018-02" db="EMBL/GenBank/DDBJ databases">
        <title>The genomes of Aspergillus section Nigri reveals drivers in fungal speciation.</title>
        <authorList>
            <consortium name="DOE Joint Genome Institute"/>
            <person name="Vesth T.C."/>
            <person name="Nybo J."/>
            <person name="Theobald S."/>
            <person name="Brandl J."/>
            <person name="Frisvad J.C."/>
            <person name="Nielsen K.F."/>
            <person name="Lyhne E.K."/>
            <person name="Kogle M.E."/>
            <person name="Kuo A."/>
            <person name="Riley R."/>
            <person name="Clum A."/>
            <person name="Nolan M."/>
            <person name="Lipzen A."/>
            <person name="Salamov A."/>
            <person name="Henrissat B."/>
            <person name="Wiebenga A."/>
            <person name="De vries R.P."/>
            <person name="Grigoriev I.V."/>
            <person name="Mortensen U.H."/>
            <person name="Andersen M.R."/>
            <person name="Baker S.E."/>
        </authorList>
    </citation>
    <scope>NUCLEOTIDE SEQUENCE [LARGE SCALE GENOMIC DNA]</scope>
    <source>
        <strain evidence="6 7">CBS 121593</strain>
    </source>
</reference>
<keyword evidence="2 4" id="KW-0863">Zinc-finger</keyword>
<evidence type="ECO:0000313" key="7">
    <source>
        <dbReference type="Proteomes" id="UP000249402"/>
    </source>
</evidence>
<evidence type="ECO:0000256" key="2">
    <source>
        <dbReference type="ARBA" id="ARBA00022771"/>
    </source>
</evidence>
<evidence type="ECO:0000256" key="3">
    <source>
        <dbReference type="ARBA" id="ARBA00022833"/>
    </source>
</evidence>
<dbReference type="InterPro" id="IPR002893">
    <property type="entry name" value="Znf_MYND"/>
</dbReference>
<evidence type="ECO:0000256" key="1">
    <source>
        <dbReference type="ARBA" id="ARBA00022723"/>
    </source>
</evidence>
<keyword evidence="1" id="KW-0479">Metal-binding</keyword>
<dbReference type="Pfam" id="PF01753">
    <property type="entry name" value="zf-MYND"/>
    <property type="match status" value="1"/>
</dbReference>
<dbReference type="STRING" id="1448316.A0A395H910"/>
<dbReference type="GO" id="GO:0008270">
    <property type="term" value="F:zinc ion binding"/>
    <property type="evidence" value="ECO:0007669"/>
    <property type="project" value="UniProtKB-KW"/>
</dbReference>
<dbReference type="PROSITE" id="PS50865">
    <property type="entry name" value="ZF_MYND_2"/>
    <property type="match status" value="1"/>
</dbReference>
<keyword evidence="7" id="KW-1185">Reference proteome</keyword>
<keyword evidence="3" id="KW-0862">Zinc</keyword>
<proteinExistence type="predicted"/>
<evidence type="ECO:0000313" key="6">
    <source>
        <dbReference type="EMBL" id="RAL03368.1"/>
    </source>
</evidence>
<gene>
    <name evidence="6" type="ORF">BO80DRAFT_350362</name>
</gene>
<dbReference type="Proteomes" id="UP000249402">
    <property type="component" value="Unassembled WGS sequence"/>
</dbReference>
<dbReference type="RefSeq" id="XP_025577695.1">
    <property type="nucleotide sequence ID" value="XM_025715537.1"/>
</dbReference>
<dbReference type="GeneID" id="37220402"/>
<organism evidence="6 7">
    <name type="scientific">Aspergillus ibericus CBS 121593</name>
    <dbReference type="NCBI Taxonomy" id="1448316"/>
    <lineage>
        <taxon>Eukaryota</taxon>
        <taxon>Fungi</taxon>
        <taxon>Dikarya</taxon>
        <taxon>Ascomycota</taxon>
        <taxon>Pezizomycotina</taxon>
        <taxon>Eurotiomycetes</taxon>
        <taxon>Eurotiomycetidae</taxon>
        <taxon>Eurotiales</taxon>
        <taxon>Aspergillaceae</taxon>
        <taxon>Aspergillus</taxon>
        <taxon>Aspergillus subgen. Circumdati</taxon>
    </lineage>
</organism>
<dbReference type="AlphaFoldDB" id="A0A395H910"/>
<dbReference type="OrthoDB" id="432970at2759"/>
<name>A0A395H910_9EURO</name>
<feature type="domain" description="MYND-type" evidence="5">
    <location>
        <begin position="9"/>
        <end position="56"/>
    </location>
</feature>
<dbReference type="VEuPathDB" id="FungiDB:BO80DRAFT_350362"/>
<accession>A0A395H910</accession>